<comment type="caution">
    <text evidence="1">The sequence shown here is derived from an EMBL/GenBank/DDBJ whole genome shotgun (WGS) entry which is preliminary data.</text>
</comment>
<dbReference type="AlphaFoldDB" id="A0A9D0Z3I0"/>
<evidence type="ECO:0000313" key="1">
    <source>
        <dbReference type="EMBL" id="HIQ68288.1"/>
    </source>
</evidence>
<name>A0A9D0Z3I0_9FIRM</name>
<reference evidence="1" key="2">
    <citation type="journal article" date="2021" name="PeerJ">
        <title>Extensive microbial diversity within the chicken gut microbiome revealed by metagenomics and culture.</title>
        <authorList>
            <person name="Gilroy R."/>
            <person name="Ravi A."/>
            <person name="Getino M."/>
            <person name="Pursley I."/>
            <person name="Horton D.L."/>
            <person name="Alikhan N.F."/>
            <person name="Baker D."/>
            <person name="Gharbi K."/>
            <person name="Hall N."/>
            <person name="Watson M."/>
            <person name="Adriaenssens E.M."/>
            <person name="Foster-Nyarko E."/>
            <person name="Jarju S."/>
            <person name="Secka A."/>
            <person name="Antonio M."/>
            <person name="Oren A."/>
            <person name="Chaudhuri R.R."/>
            <person name="La Ragione R."/>
            <person name="Hildebrand F."/>
            <person name="Pallen M.J."/>
        </authorList>
    </citation>
    <scope>NUCLEOTIDE SEQUENCE</scope>
    <source>
        <strain evidence="1">13361</strain>
    </source>
</reference>
<reference evidence="1" key="1">
    <citation type="submission" date="2020-10" db="EMBL/GenBank/DDBJ databases">
        <authorList>
            <person name="Gilroy R."/>
        </authorList>
    </citation>
    <scope>NUCLEOTIDE SEQUENCE</scope>
    <source>
        <strain evidence="1">13361</strain>
    </source>
</reference>
<dbReference type="EMBL" id="DVFK01000101">
    <property type="protein sequence ID" value="HIQ68288.1"/>
    <property type="molecule type" value="Genomic_DNA"/>
</dbReference>
<organism evidence="1 2">
    <name type="scientific">Candidatus Faecousia excrementigallinarum</name>
    <dbReference type="NCBI Taxonomy" id="2840806"/>
    <lineage>
        <taxon>Bacteria</taxon>
        <taxon>Bacillati</taxon>
        <taxon>Bacillota</taxon>
        <taxon>Clostridia</taxon>
        <taxon>Eubacteriales</taxon>
        <taxon>Oscillospiraceae</taxon>
        <taxon>Faecousia</taxon>
    </lineage>
</organism>
<gene>
    <name evidence="1" type="ORF">IAB74_07255</name>
</gene>
<protein>
    <submittedName>
        <fullName evidence="1">Uncharacterized protein</fullName>
    </submittedName>
</protein>
<sequence length="63" mass="7133">MVESPEKKQTECGKSYEDVKAGILEILAAYRSLSPKEQLKLAEEFLGPAKGRIAHQIFRKHFS</sequence>
<evidence type="ECO:0000313" key="2">
    <source>
        <dbReference type="Proteomes" id="UP000886796"/>
    </source>
</evidence>
<proteinExistence type="predicted"/>
<accession>A0A9D0Z3I0</accession>
<dbReference type="Proteomes" id="UP000886796">
    <property type="component" value="Unassembled WGS sequence"/>
</dbReference>